<organism evidence="9 10">
    <name type="scientific">Pseudomonas nitroreducens</name>
    <dbReference type="NCBI Taxonomy" id="46680"/>
    <lineage>
        <taxon>Bacteria</taxon>
        <taxon>Pseudomonadati</taxon>
        <taxon>Pseudomonadota</taxon>
        <taxon>Gammaproteobacteria</taxon>
        <taxon>Pseudomonadales</taxon>
        <taxon>Pseudomonadaceae</taxon>
        <taxon>Pseudomonas</taxon>
    </lineage>
</organism>
<evidence type="ECO:0000256" key="5">
    <source>
        <dbReference type="ARBA" id="ARBA00022729"/>
    </source>
</evidence>
<dbReference type="GO" id="GO:0042597">
    <property type="term" value="C:periplasmic space"/>
    <property type="evidence" value="ECO:0007669"/>
    <property type="project" value="UniProtKB-SubCell"/>
</dbReference>
<evidence type="ECO:0000256" key="4">
    <source>
        <dbReference type="ARBA" id="ARBA00013964"/>
    </source>
</evidence>
<accession>A0A2D0AD03</accession>
<dbReference type="Proteomes" id="UP000198145">
    <property type="component" value="Unassembled WGS sequence"/>
</dbReference>
<dbReference type="STRING" id="46680.GCA_000807755_01054"/>
<name>A0A2D0AD03_PSENT</name>
<evidence type="ECO:0000256" key="3">
    <source>
        <dbReference type="ARBA" id="ARBA00010033"/>
    </source>
</evidence>
<feature type="chain" id="PRO_5012745262" description="Alginate biosynthesis protein AlgF" evidence="8">
    <location>
        <begin position="33"/>
        <end position="221"/>
    </location>
</feature>
<keyword evidence="5 8" id="KW-0732">Signal</keyword>
<dbReference type="UniPathway" id="UPA00286"/>
<dbReference type="GO" id="GO:0016740">
    <property type="term" value="F:transferase activity"/>
    <property type="evidence" value="ECO:0007669"/>
    <property type="project" value="UniProtKB-KW"/>
</dbReference>
<dbReference type="GO" id="GO:0042121">
    <property type="term" value="P:alginic acid biosynthetic process"/>
    <property type="evidence" value="ECO:0007669"/>
    <property type="project" value="UniProtKB-UniPathway"/>
</dbReference>
<evidence type="ECO:0000313" key="9">
    <source>
        <dbReference type="EMBL" id="OWP49498.1"/>
    </source>
</evidence>
<keyword evidence="9" id="KW-0808">Transferase</keyword>
<dbReference type="eggNOG" id="ENOG5032T05">
    <property type="taxonomic scope" value="Bacteria"/>
</dbReference>
<dbReference type="RefSeq" id="WP_088419469.1">
    <property type="nucleotide sequence ID" value="NZ_NJBA01000006.1"/>
</dbReference>
<comment type="caution">
    <text evidence="9">The sequence shown here is derived from an EMBL/GenBank/DDBJ whole genome shotgun (WGS) entry which is preliminary data.</text>
</comment>
<comment type="pathway">
    <text evidence="2">Glycan biosynthesis; alginate biosynthesis.</text>
</comment>
<evidence type="ECO:0000256" key="1">
    <source>
        <dbReference type="ARBA" id="ARBA00004418"/>
    </source>
</evidence>
<keyword evidence="7" id="KW-0016">Alginate biosynthesis</keyword>
<dbReference type="AlphaFoldDB" id="A0A2D0AD03"/>
<comment type="similarity">
    <text evidence="3">Belongs to the AlgF family.</text>
</comment>
<gene>
    <name evidence="9" type="ORF">CEG18_18215</name>
</gene>
<proteinExistence type="inferred from homology"/>
<dbReference type="EMBL" id="NJBA01000006">
    <property type="protein sequence ID" value="OWP49498.1"/>
    <property type="molecule type" value="Genomic_DNA"/>
</dbReference>
<comment type="subcellular location">
    <subcellularLocation>
        <location evidence="1">Periplasm</location>
    </subcellularLocation>
</comment>
<keyword evidence="6" id="KW-0574">Periplasm</keyword>
<evidence type="ECO:0000256" key="6">
    <source>
        <dbReference type="ARBA" id="ARBA00022764"/>
    </source>
</evidence>
<evidence type="ECO:0000313" key="10">
    <source>
        <dbReference type="Proteomes" id="UP000198145"/>
    </source>
</evidence>
<sequence>MNRTTFNRLSIRTLKSSALALALGAASFGAFAGGEGALYGPQAPKGSTFVRAYNAGSGELSVSVGNATLNDISPLGSSDFKFLPPGNYTAKVGSQSLPVKLDPDSYYTLVSQPGGQPRLVPEPPFKNKQKALVRVQNLSGKALTLKTADGKTEVVSNVAPQSHGDREINPVKVNLALFDGAKKVSDLKPVTLERGEVVCLYVTGDGAKLNPVWVKRPVKAD</sequence>
<protein>
    <recommendedName>
        <fullName evidence="4">Alginate biosynthesis protein AlgF</fullName>
    </recommendedName>
</protein>
<dbReference type="InterPro" id="IPR035422">
    <property type="entry name" value="AlgF"/>
</dbReference>
<reference evidence="9 10" key="1">
    <citation type="submission" date="2017-06" db="EMBL/GenBank/DDBJ databases">
        <title>Draft genome of Pseudomonas nitroreducens DF05.</title>
        <authorList>
            <person name="Iyer R."/>
        </authorList>
    </citation>
    <scope>NUCLEOTIDE SEQUENCE [LARGE SCALE GENOMIC DNA]</scope>
    <source>
        <strain evidence="9 10">DF05</strain>
    </source>
</reference>
<evidence type="ECO:0000256" key="8">
    <source>
        <dbReference type="SAM" id="SignalP"/>
    </source>
</evidence>
<dbReference type="Pfam" id="PF11182">
    <property type="entry name" value="AlgF"/>
    <property type="match status" value="1"/>
</dbReference>
<feature type="signal peptide" evidence="8">
    <location>
        <begin position="1"/>
        <end position="32"/>
    </location>
</feature>
<evidence type="ECO:0000256" key="7">
    <source>
        <dbReference type="ARBA" id="ARBA00022841"/>
    </source>
</evidence>
<evidence type="ECO:0000256" key="2">
    <source>
        <dbReference type="ARBA" id="ARBA00005182"/>
    </source>
</evidence>